<accession>A0A4D6YLM4</accession>
<keyword evidence="2 5" id="KW-0328">Glycosyltransferase</keyword>
<evidence type="ECO:0000256" key="5">
    <source>
        <dbReference type="HAMAP-Rule" id="MF_01627"/>
    </source>
</evidence>
<feature type="binding site" description="in other chain" evidence="5">
    <location>
        <position position="21"/>
    </location>
    <ligand>
        <name>phosphate</name>
        <dbReference type="ChEBI" id="CHEBI:43474"/>
        <note>ligand shared between dimeric partners</note>
    </ligand>
</feature>
<feature type="active site" description="Proton donor" evidence="5">
    <location>
        <position position="205"/>
    </location>
</feature>
<feature type="binding site" evidence="5">
    <location>
        <position position="5"/>
    </location>
    <ligand>
        <name>a purine D-ribonucleoside</name>
        <dbReference type="ChEBI" id="CHEBI:142355"/>
        <note>ligand shared between dimeric partners</note>
    </ligand>
</feature>
<evidence type="ECO:0000256" key="2">
    <source>
        <dbReference type="ARBA" id="ARBA00022676"/>
    </source>
</evidence>
<comment type="catalytic activity">
    <reaction evidence="5">
        <text>a purine D-ribonucleoside + phosphate = a purine nucleobase + alpha-D-ribose 1-phosphate</text>
        <dbReference type="Rhea" id="RHEA:19805"/>
        <dbReference type="ChEBI" id="CHEBI:26386"/>
        <dbReference type="ChEBI" id="CHEBI:43474"/>
        <dbReference type="ChEBI" id="CHEBI:57720"/>
        <dbReference type="ChEBI" id="CHEBI:142355"/>
        <dbReference type="EC" id="2.4.2.1"/>
    </reaction>
</comment>
<feature type="domain" description="Nucleoside phosphorylase" evidence="6">
    <location>
        <begin position="17"/>
        <end position="212"/>
    </location>
</feature>
<dbReference type="GO" id="GO:0005829">
    <property type="term" value="C:cytosol"/>
    <property type="evidence" value="ECO:0007669"/>
    <property type="project" value="TreeGrafter"/>
</dbReference>
<evidence type="ECO:0000313" key="8">
    <source>
        <dbReference type="Proteomes" id="UP000298782"/>
    </source>
</evidence>
<comment type="subunit">
    <text evidence="5">Homohexamer; trimer of homodimers.</text>
</comment>
<protein>
    <recommendedName>
        <fullName evidence="5">Purine nucleoside phosphorylase DeoD-type</fullName>
        <shortName evidence="5">PNP</shortName>
        <ecNumber evidence="5">2.4.2.1</ecNumber>
    </recommendedName>
</protein>
<dbReference type="Pfam" id="PF01048">
    <property type="entry name" value="PNP_UDP_1"/>
    <property type="match status" value="1"/>
</dbReference>
<dbReference type="InterPro" id="IPR035994">
    <property type="entry name" value="Nucleoside_phosphorylase_sf"/>
</dbReference>
<dbReference type="CDD" id="cd09006">
    <property type="entry name" value="PNP_EcPNPI-like"/>
    <property type="match status" value="1"/>
</dbReference>
<keyword evidence="3 5" id="KW-0808">Transferase</keyword>
<comment type="caution">
    <text evidence="5">Lacks conserved residue(s) required for the propagation of feature annotation.</text>
</comment>
<dbReference type="InterPro" id="IPR018016">
    <property type="entry name" value="Nucleoside_phosphorylase_CS"/>
</dbReference>
<dbReference type="GO" id="GO:0004731">
    <property type="term" value="F:purine-nucleoside phosphorylase activity"/>
    <property type="evidence" value="ECO:0007669"/>
    <property type="project" value="UniProtKB-UniRule"/>
</dbReference>
<comment type="catalytic activity">
    <reaction evidence="4">
        <text>uridine + phosphate = alpha-D-ribose 1-phosphate + uracil</text>
        <dbReference type="Rhea" id="RHEA:24388"/>
        <dbReference type="ChEBI" id="CHEBI:16704"/>
        <dbReference type="ChEBI" id="CHEBI:17568"/>
        <dbReference type="ChEBI" id="CHEBI:43474"/>
        <dbReference type="ChEBI" id="CHEBI:57720"/>
        <dbReference type="EC" id="2.4.2.3"/>
    </reaction>
</comment>
<reference evidence="7 8" key="1">
    <citation type="submission" date="2018-12" db="EMBL/GenBank/DDBJ databases">
        <authorList>
            <person name="Chong R.A."/>
        </authorList>
    </citation>
    <scope>NUCLEOTIDE SEQUENCE [LARGE SCALE GENOMIC DNA]</scope>
    <source>
        <strain evidence="7 8">Tca</strain>
    </source>
</reference>
<keyword evidence="8" id="KW-1185">Reference proteome</keyword>
<dbReference type="NCBIfam" id="TIGR00107">
    <property type="entry name" value="deoD"/>
    <property type="match status" value="1"/>
</dbReference>
<sequence length="232" mass="26025">MSTLHISAKKNDIAETVIMSGDPIRVKFITENYLVKYKLINNIRGMLGYTGFFKEKKISIMSHGMGIPSASIYIQELISNYNVKKIIRLGTCGTVLNTINLKDIIVSVSACTDSFANRLRFNNFDFSATANFDLLLKTYKVANKLGIKVHFGSLFTTDLFYSNFKKINSIMKIHNILGIDMETAGIYFLASKFGIQAISLCIVSDNINTGEKLLSEERVSYFNNIINIALEL</sequence>
<dbReference type="GO" id="GO:0004850">
    <property type="term" value="F:uridine phosphorylase activity"/>
    <property type="evidence" value="ECO:0007669"/>
    <property type="project" value="UniProtKB-EC"/>
</dbReference>
<evidence type="ECO:0000256" key="4">
    <source>
        <dbReference type="ARBA" id="ARBA00048447"/>
    </source>
</evidence>
<feature type="site" description="Important for catalytic activity" evidence="5">
    <location>
        <position position="218"/>
    </location>
</feature>
<gene>
    <name evidence="5 7" type="primary">deoD</name>
    <name evidence="7" type="ORF">D9V80_02165</name>
</gene>
<evidence type="ECO:0000256" key="3">
    <source>
        <dbReference type="ARBA" id="ARBA00022679"/>
    </source>
</evidence>
<evidence type="ECO:0000313" key="7">
    <source>
        <dbReference type="EMBL" id="QCI26940.1"/>
    </source>
</evidence>
<dbReference type="OrthoDB" id="9782889at2"/>
<comment type="similarity">
    <text evidence="1 5">Belongs to the PNP/UDP phosphorylase family.</text>
</comment>
<feature type="binding site" description="in other chain" evidence="5">
    <location>
        <begin position="180"/>
        <end position="182"/>
    </location>
    <ligand>
        <name>a purine D-ribonucleoside</name>
        <dbReference type="ChEBI" id="CHEBI:142355"/>
        <note>ligand shared between dimeric partners</note>
    </ligand>
</feature>
<dbReference type="PROSITE" id="PS01232">
    <property type="entry name" value="PNP_UDP_1"/>
    <property type="match status" value="1"/>
</dbReference>
<dbReference type="GO" id="GO:0006152">
    <property type="term" value="P:purine nucleoside catabolic process"/>
    <property type="evidence" value="ECO:0007669"/>
    <property type="project" value="TreeGrafter"/>
</dbReference>
<dbReference type="EMBL" id="CP034852">
    <property type="protein sequence ID" value="QCI26940.1"/>
    <property type="molecule type" value="Genomic_DNA"/>
</dbReference>
<evidence type="ECO:0000259" key="6">
    <source>
        <dbReference type="Pfam" id="PF01048"/>
    </source>
</evidence>
<proteinExistence type="inferred from homology"/>
<feature type="binding site" description="in other chain" evidence="5">
    <location>
        <position position="25"/>
    </location>
    <ligand>
        <name>phosphate</name>
        <dbReference type="ChEBI" id="CHEBI:43474"/>
        <note>ligand shared between dimeric partners</note>
    </ligand>
</feature>
<dbReference type="NCBIfam" id="NF004489">
    <property type="entry name" value="PRK05819.1"/>
    <property type="match status" value="1"/>
</dbReference>
<name>A0A4D6YLM4_9GAMM</name>
<feature type="binding site" description="in other chain" evidence="5">
    <location>
        <begin position="204"/>
        <end position="205"/>
    </location>
    <ligand>
        <name>a purine D-ribonucleoside</name>
        <dbReference type="ChEBI" id="CHEBI:142355"/>
        <note>ligand shared between dimeric partners</note>
    </ligand>
</feature>
<dbReference type="PANTHER" id="PTHR43691">
    <property type="entry name" value="URIDINE PHOSPHORYLASE"/>
    <property type="match status" value="1"/>
</dbReference>
<dbReference type="Proteomes" id="UP000298782">
    <property type="component" value="Chromosome"/>
</dbReference>
<dbReference type="AlphaFoldDB" id="A0A4D6YLM4"/>
<dbReference type="PANTHER" id="PTHR43691:SF11">
    <property type="entry name" value="FI09636P-RELATED"/>
    <property type="match status" value="1"/>
</dbReference>
<comment type="function">
    <text evidence="5">Catalyzes the reversible phosphorolytic breakdown of the N-glycosidic bond in the beta-(deoxy)ribonucleoside molecules, with the formation of the corresponding free purine bases and pentose-1-phosphate.</text>
</comment>
<dbReference type="Gene3D" id="3.40.50.1580">
    <property type="entry name" value="Nucleoside phosphorylase domain"/>
    <property type="match status" value="1"/>
</dbReference>
<organism evidence="7 8">
    <name type="scientific">Buchnera aphidicola</name>
    <name type="common">Thelaxes californica</name>
    <dbReference type="NCBI Taxonomy" id="1315998"/>
    <lineage>
        <taxon>Bacteria</taxon>
        <taxon>Pseudomonadati</taxon>
        <taxon>Pseudomonadota</taxon>
        <taxon>Gammaproteobacteria</taxon>
        <taxon>Enterobacterales</taxon>
        <taxon>Erwiniaceae</taxon>
        <taxon>Buchnera</taxon>
    </lineage>
</organism>
<dbReference type="InterPro" id="IPR000845">
    <property type="entry name" value="Nucleoside_phosphorylase_d"/>
</dbReference>
<reference evidence="7 8" key="2">
    <citation type="submission" date="2019-05" db="EMBL/GenBank/DDBJ databases">
        <title>Genome evolution of the obligate endosymbiont Buchnera aphidicola.</title>
        <authorList>
            <person name="Moran N.A."/>
        </authorList>
    </citation>
    <scope>NUCLEOTIDE SEQUENCE [LARGE SCALE GENOMIC DNA]</scope>
    <source>
        <strain evidence="7 8">Tca</strain>
    </source>
</reference>
<dbReference type="HAMAP" id="MF_01627">
    <property type="entry name" value="Pur_nucleosid_phosp"/>
    <property type="match status" value="1"/>
</dbReference>
<evidence type="ECO:0000256" key="1">
    <source>
        <dbReference type="ARBA" id="ARBA00010456"/>
    </source>
</evidence>
<feature type="binding site" evidence="5">
    <location>
        <position position="44"/>
    </location>
    <ligand>
        <name>phosphate</name>
        <dbReference type="ChEBI" id="CHEBI:43474"/>
        <note>ligand shared between dimeric partners</note>
    </ligand>
</feature>
<dbReference type="SUPFAM" id="SSF53167">
    <property type="entry name" value="Purine and uridine phosphorylases"/>
    <property type="match status" value="1"/>
</dbReference>
<comment type="catalytic activity">
    <reaction evidence="5">
        <text>a purine 2'-deoxy-D-ribonucleoside + phosphate = a purine nucleobase + 2-deoxy-alpha-D-ribose 1-phosphate</text>
        <dbReference type="Rhea" id="RHEA:36431"/>
        <dbReference type="ChEBI" id="CHEBI:26386"/>
        <dbReference type="ChEBI" id="CHEBI:43474"/>
        <dbReference type="ChEBI" id="CHEBI:57259"/>
        <dbReference type="ChEBI" id="CHEBI:142361"/>
        <dbReference type="EC" id="2.4.2.1"/>
    </reaction>
</comment>
<dbReference type="InterPro" id="IPR004402">
    <property type="entry name" value="DeoD-type"/>
</dbReference>
<dbReference type="RefSeq" id="WP_158353787.1">
    <property type="nucleotide sequence ID" value="NZ_CP034852.1"/>
</dbReference>
<dbReference type="EC" id="2.4.2.1" evidence="5"/>